<evidence type="ECO:0000259" key="6">
    <source>
        <dbReference type="Pfam" id="PF03755"/>
    </source>
</evidence>
<dbReference type="NCBIfam" id="TIGR00255">
    <property type="entry name" value="YicC/YloC family endoribonuclease"/>
    <property type="match status" value="1"/>
</dbReference>
<comment type="caution">
    <text evidence="8">The sequence shown here is derived from an EMBL/GenBank/DDBJ whole genome shotgun (WGS) entry which is preliminary data.</text>
</comment>
<evidence type="ECO:0000313" key="9">
    <source>
        <dbReference type="Proteomes" id="UP000824123"/>
    </source>
</evidence>
<evidence type="ECO:0000256" key="2">
    <source>
        <dbReference type="ARBA" id="ARBA00022722"/>
    </source>
</evidence>
<evidence type="ECO:0000256" key="5">
    <source>
        <dbReference type="ARBA" id="ARBA00035648"/>
    </source>
</evidence>
<evidence type="ECO:0000256" key="3">
    <source>
        <dbReference type="ARBA" id="ARBA00022759"/>
    </source>
</evidence>
<name>A0A9D1LQ03_9FIRM</name>
<protein>
    <submittedName>
        <fullName evidence="8">YicC family protein</fullName>
    </submittedName>
</protein>
<dbReference type="InterPro" id="IPR013527">
    <property type="entry name" value="YicC-like_N"/>
</dbReference>
<evidence type="ECO:0000256" key="4">
    <source>
        <dbReference type="ARBA" id="ARBA00022801"/>
    </source>
</evidence>
<sequence>MPRSMTGYGRCILARDGREVTLELKSVNHRFLDIAFRMPRSFAFLESELRARMAERLTRGHVDVFISYKNTRADARQVRLDGQLLNAYLTALRAGGSQAGLDDDLCLRDVLNMQDVLSVEEAEEDQEALSALVYDALDAALASLAQMRTTEGAALQADVMARLERLETLSQEMDARAPEWLAEYREKLRARIDEICSAQLDETRLAQEVALTADRAAIDEETVRLRSHISQMRALLASDEPTGRKLDFLVQEMNREVNTTGSKSSDIRLTNLVVEAKSEIEKIREQIQNIE</sequence>
<dbReference type="PANTHER" id="PTHR30636:SF3">
    <property type="entry name" value="UPF0701 PROTEIN YICC"/>
    <property type="match status" value="1"/>
</dbReference>
<dbReference type="GO" id="GO:0016787">
    <property type="term" value="F:hydrolase activity"/>
    <property type="evidence" value="ECO:0007669"/>
    <property type="project" value="UniProtKB-KW"/>
</dbReference>
<dbReference type="InterPro" id="IPR013551">
    <property type="entry name" value="YicC-like_C"/>
</dbReference>
<comment type="similarity">
    <text evidence="5">Belongs to the YicC/YloC family.</text>
</comment>
<dbReference type="GO" id="GO:0004521">
    <property type="term" value="F:RNA endonuclease activity"/>
    <property type="evidence" value="ECO:0007669"/>
    <property type="project" value="InterPro"/>
</dbReference>
<dbReference type="Pfam" id="PF03755">
    <property type="entry name" value="YicC-like_N"/>
    <property type="match status" value="1"/>
</dbReference>
<dbReference type="Proteomes" id="UP000824123">
    <property type="component" value="Unassembled WGS sequence"/>
</dbReference>
<keyword evidence="3" id="KW-0255">Endonuclease</keyword>
<feature type="domain" description="Endoribonuclease YicC-like N-terminal" evidence="6">
    <location>
        <begin position="3"/>
        <end position="156"/>
    </location>
</feature>
<dbReference type="EMBL" id="DVNK01000011">
    <property type="protein sequence ID" value="HIU45933.1"/>
    <property type="molecule type" value="Genomic_DNA"/>
</dbReference>
<dbReference type="Pfam" id="PF08340">
    <property type="entry name" value="YicC-like_C"/>
    <property type="match status" value="1"/>
</dbReference>
<dbReference type="PANTHER" id="PTHR30636">
    <property type="entry name" value="UPF0701 PROTEIN YICC"/>
    <property type="match status" value="1"/>
</dbReference>
<evidence type="ECO:0000259" key="7">
    <source>
        <dbReference type="Pfam" id="PF08340"/>
    </source>
</evidence>
<evidence type="ECO:0000313" key="8">
    <source>
        <dbReference type="EMBL" id="HIU45933.1"/>
    </source>
</evidence>
<proteinExistence type="inferred from homology"/>
<reference evidence="8" key="1">
    <citation type="submission" date="2020-10" db="EMBL/GenBank/DDBJ databases">
        <authorList>
            <person name="Gilroy R."/>
        </authorList>
    </citation>
    <scope>NUCLEOTIDE SEQUENCE</scope>
    <source>
        <strain evidence="8">ChiSxjej2B14-8506</strain>
    </source>
</reference>
<reference evidence="8" key="2">
    <citation type="journal article" date="2021" name="PeerJ">
        <title>Extensive microbial diversity within the chicken gut microbiome revealed by metagenomics and culture.</title>
        <authorList>
            <person name="Gilroy R."/>
            <person name="Ravi A."/>
            <person name="Getino M."/>
            <person name="Pursley I."/>
            <person name="Horton D.L."/>
            <person name="Alikhan N.F."/>
            <person name="Baker D."/>
            <person name="Gharbi K."/>
            <person name="Hall N."/>
            <person name="Watson M."/>
            <person name="Adriaenssens E.M."/>
            <person name="Foster-Nyarko E."/>
            <person name="Jarju S."/>
            <person name="Secka A."/>
            <person name="Antonio M."/>
            <person name="Oren A."/>
            <person name="Chaudhuri R.R."/>
            <person name="La Ragione R."/>
            <person name="Hildebrand F."/>
            <person name="Pallen M.J."/>
        </authorList>
    </citation>
    <scope>NUCLEOTIDE SEQUENCE</scope>
    <source>
        <strain evidence="8">ChiSxjej2B14-8506</strain>
    </source>
</reference>
<accession>A0A9D1LQ03</accession>
<dbReference type="InterPro" id="IPR005229">
    <property type="entry name" value="YicC/YloC-like"/>
</dbReference>
<evidence type="ECO:0000256" key="1">
    <source>
        <dbReference type="ARBA" id="ARBA00001968"/>
    </source>
</evidence>
<keyword evidence="4" id="KW-0378">Hydrolase</keyword>
<comment type="cofactor">
    <cofactor evidence="1">
        <name>a divalent metal cation</name>
        <dbReference type="ChEBI" id="CHEBI:60240"/>
    </cofactor>
</comment>
<feature type="domain" description="Endoribonuclease YicC-like C-terminal" evidence="7">
    <location>
        <begin position="175"/>
        <end position="291"/>
    </location>
</feature>
<gene>
    <name evidence="8" type="ORF">IAC59_01575</name>
</gene>
<organism evidence="8 9">
    <name type="scientific">Candidatus Fimadaptatus faecigallinarum</name>
    <dbReference type="NCBI Taxonomy" id="2840814"/>
    <lineage>
        <taxon>Bacteria</taxon>
        <taxon>Bacillati</taxon>
        <taxon>Bacillota</taxon>
        <taxon>Clostridia</taxon>
        <taxon>Eubacteriales</taxon>
        <taxon>Candidatus Fimadaptatus</taxon>
    </lineage>
</organism>
<dbReference type="AlphaFoldDB" id="A0A9D1LQ03"/>
<keyword evidence="2" id="KW-0540">Nuclease</keyword>